<dbReference type="InParanoid" id="A0A1E7FXE3"/>
<feature type="non-terminal residue" evidence="13">
    <location>
        <position position="217"/>
    </location>
</feature>
<evidence type="ECO:0000256" key="6">
    <source>
        <dbReference type="ARBA" id="ARBA00022801"/>
    </source>
</evidence>
<keyword evidence="7" id="KW-0460">Magnesium</keyword>
<dbReference type="OrthoDB" id="5418055at2759"/>
<dbReference type="InterPro" id="IPR044929">
    <property type="entry name" value="DNA/RNA_non-sp_Endonuclease_sf"/>
</dbReference>
<comment type="cofactor">
    <cofactor evidence="1 10">
        <name>Mg(2+)</name>
        <dbReference type="ChEBI" id="CHEBI:18420"/>
    </cofactor>
</comment>
<keyword evidence="6 10" id="KW-0378">Hydrolase</keyword>
<dbReference type="InterPro" id="IPR001604">
    <property type="entry name" value="Endo_G_ENPP1-like_dom"/>
</dbReference>
<dbReference type="PANTHER" id="PTHR13966">
    <property type="entry name" value="ENDONUCLEASE RELATED"/>
    <property type="match status" value="1"/>
</dbReference>
<evidence type="ECO:0000256" key="10">
    <source>
        <dbReference type="RuleBase" id="RU366055"/>
    </source>
</evidence>
<feature type="domain" description="ENPP1-3/EXOG-like endonuclease/phosphodiesterase" evidence="11">
    <location>
        <begin position="4"/>
        <end position="217"/>
    </location>
</feature>
<dbReference type="EMBL" id="KV784353">
    <property type="protein sequence ID" value="OEU22828.1"/>
    <property type="molecule type" value="Genomic_DNA"/>
</dbReference>
<reference evidence="13 14" key="1">
    <citation type="submission" date="2016-09" db="EMBL/GenBank/DDBJ databases">
        <title>Extensive genetic diversity and differential bi-allelic expression allows diatom success in the polar Southern Ocean.</title>
        <authorList>
            <consortium name="DOE Joint Genome Institute"/>
            <person name="Mock T."/>
            <person name="Otillar R.P."/>
            <person name="Strauss J."/>
            <person name="Dupont C."/>
            <person name="Frickenhaus S."/>
            <person name="Maumus F."/>
            <person name="Mcmullan M."/>
            <person name="Sanges R."/>
            <person name="Schmutz J."/>
            <person name="Toseland A."/>
            <person name="Valas R."/>
            <person name="Veluchamy A."/>
            <person name="Ward B.J."/>
            <person name="Allen A."/>
            <person name="Barry K."/>
            <person name="Falciatore A."/>
            <person name="Ferrante M."/>
            <person name="Fortunato A.E."/>
            <person name="Gloeckner G."/>
            <person name="Gruber A."/>
            <person name="Hipkin R."/>
            <person name="Janech M."/>
            <person name="Kroth P."/>
            <person name="Leese F."/>
            <person name="Lindquist E."/>
            <person name="Lyon B.R."/>
            <person name="Martin J."/>
            <person name="Mayer C."/>
            <person name="Parker M."/>
            <person name="Quesneville H."/>
            <person name="Raymond J."/>
            <person name="Uhlig C."/>
            <person name="Valentin K.U."/>
            <person name="Worden A.Z."/>
            <person name="Armbrust E.V."/>
            <person name="Bowler C."/>
            <person name="Green B."/>
            <person name="Moulton V."/>
            <person name="Van Oosterhout C."/>
            <person name="Grigoriev I."/>
        </authorList>
    </citation>
    <scope>NUCLEOTIDE SEQUENCE [LARGE SCALE GENOMIC DNA]</scope>
    <source>
        <strain evidence="13 14">CCMP1102</strain>
    </source>
</reference>
<dbReference type="GO" id="GO:0005743">
    <property type="term" value="C:mitochondrial inner membrane"/>
    <property type="evidence" value="ECO:0007669"/>
    <property type="project" value="TreeGrafter"/>
</dbReference>
<evidence type="ECO:0000256" key="4">
    <source>
        <dbReference type="ARBA" id="ARBA00022723"/>
    </source>
</evidence>
<evidence type="ECO:0000256" key="5">
    <source>
        <dbReference type="ARBA" id="ARBA00022759"/>
    </source>
</evidence>
<feature type="binding site" evidence="9">
    <location>
        <position position="100"/>
    </location>
    <ligand>
        <name>Mg(2+)</name>
        <dbReference type="ChEBI" id="CHEBI:18420"/>
        <note>catalytic</note>
    </ligand>
</feature>
<evidence type="ECO:0000256" key="8">
    <source>
        <dbReference type="PIRSR" id="PIRSR640255-1"/>
    </source>
</evidence>
<evidence type="ECO:0000256" key="7">
    <source>
        <dbReference type="ARBA" id="ARBA00022842"/>
    </source>
</evidence>
<keyword evidence="5 10" id="KW-0255">Endonuclease</keyword>
<feature type="non-terminal residue" evidence="13">
    <location>
        <position position="1"/>
    </location>
</feature>
<evidence type="ECO:0000259" key="12">
    <source>
        <dbReference type="SMART" id="SM00892"/>
    </source>
</evidence>
<dbReference type="InterPro" id="IPR040255">
    <property type="entry name" value="Non-specific_endonuclease"/>
</dbReference>
<feature type="domain" description="DNA/RNA non-specific endonuclease/pyrophosphatase/phosphodiesterase" evidence="12">
    <location>
        <begin position="3"/>
        <end position="217"/>
    </location>
</feature>
<dbReference type="Gene3D" id="3.40.570.10">
    <property type="entry name" value="Extracellular Endonuclease, subunit A"/>
    <property type="match status" value="1"/>
</dbReference>
<keyword evidence="3 10" id="KW-0540">Nuclease</keyword>
<dbReference type="InterPro" id="IPR018524">
    <property type="entry name" value="DNA/RNA_endonuclease_AS"/>
</dbReference>
<dbReference type="SMART" id="SM00892">
    <property type="entry name" value="Endonuclease_NS"/>
    <property type="match status" value="1"/>
</dbReference>
<evidence type="ECO:0000256" key="2">
    <source>
        <dbReference type="ARBA" id="ARBA00010052"/>
    </source>
</evidence>
<dbReference type="Proteomes" id="UP000095751">
    <property type="component" value="Unassembled WGS sequence"/>
</dbReference>
<sequence length="217" mass="25023">IHPNPNLEIAFDVRTRTPIYVMEKLDKTILPKRGEGGRRRRPNFHEDKNIEQEEFRSKLSHYHKSGFDRGHMAPGADFPGDSTQDTYTLCNVAPQNPACNRGIWNVLEEWIRRLVHSNEIAATSTVYVVTGPLWLPKRQVGDRKFEYQYLGLGRPPSLIMVPTHFFKVVVVVNEHDRTIVKFACFVVGNEENCPSKKLEDYVVPWKDLETVAGLQFF</sequence>
<dbReference type="InterPro" id="IPR020821">
    <property type="entry name" value="ENPP1-3/EXOG-like_nuc-like"/>
</dbReference>
<evidence type="ECO:0000313" key="13">
    <source>
        <dbReference type="EMBL" id="OEU22828.1"/>
    </source>
</evidence>
<dbReference type="SUPFAM" id="SSF54060">
    <property type="entry name" value="His-Me finger endonucleases"/>
    <property type="match status" value="1"/>
</dbReference>
<dbReference type="KEGG" id="fcy:FRACYDRAFT_161880"/>
<accession>A0A1E7FXE3</accession>
<organism evidence="13 14">
    <name type="scientific">Fragilariopsis cylindrus CCMP1102</name>
    <dbReference type="NCBI Taxonomy" id="635003"/>
    <lineage>
        <taxon>Eukaryota</taxon>
        <taxon>Sar</taxon>
        <taxon>Stramenopiles</taxon>
        <taxon>Ochrophyta</taxon>
        <taxon>Bacillariophyta</taxon>
        <taxon>Bacillariophyceae</taxon>
        <taxon>Bacillariophycidae</taxon>
        <taxon>Bacillariales</taxon>
        <taxon>Bacillariaceae</taxon>
        <taxon>Fragilariopsis</taxon>
    </lineage>
</organism>
<keyword evidence="4 9" id="KW-0479">Metal-binding</keyword>
<dbReference type="GO" id="GO:0005634">
    <property type="term" value="C:nucleus"/>
    <property type="evidence" value="ECO:0007669"/>
    <property type="project" value="TreeGrafter"/>
</dbReference>
<proteinExistence type="inferred from homology"/>
<name>A0A1E7FXE3_9STRA</name>
<feature type="active site" description="Proton acceptor" evidence="8">
    <location>
        <position position="71"/>
    </location>
</feature>
<evidence type="ECO:0000256" key="1">
    <source>
        <dbReference type="ARBA" id="ARBA00001946"/>
    </source>
</evidence>
<dbReference type="PROSITE" id="PS01070">
    <property type="entry name" value="NUCLEASE_NON_SPEC"/>
    <property type="match status" value="1"/>
</dbReference>
<dbReference type="GO" id="GO:0004521">
    <property type="term" value="F:RNA endonuclease activity"/>
    <property type="evidence" value="ECO:0007669"/>
    <property type="project" value="TreeGrafter"/>
</dbReference>
<evidence type="ECO:0000259" key="11">
    <source>
        <dbReference type="SMART" id="SM00477"/>
    </source>
</evidence>
<keyword evidence="14" id="KW-1185">Reference proteome</keyword>
<dbReference type="GO" id="GO:0046872">
    <property type="term" value="F:metal ion binding"/>
    <property type="evidence" value="ECO:0007669"/>
    <property type="project" value="UniProtKB-KW"/>
</dbReference>
<dbReference type="Pfam" id="PF01223">
    <property type="entry name" value="Endonuclease_NS"/>
    <property type="match status" value="1"/>
</dbReference>
<dbReference type="EC" id="3.1.30.-" evidence="10"/>
<comment type="similarity">
    <text evidence="2 10">Belongs to the DNA/RNA non-specific endonuclease family.</text>
</comment>
<dbReference type="PANTHER" id="PTHR13966:SF5">
    <property type="entry name" value="ENDONUCLEASE G, MITOCHONDRIAL"/>
    <property type="match status" value="1"/>
</dbReference>
<evidence type="ECO:0000256" key="9">
    <source>
        <dbReference type="PIRSR" id="PIRSR640255-2"/>
    </source>
</evidence>
<dbReference type="GO" id="GO:0003676">
    <property type="term" value="F:nucleic acid binding"/>
    <property type="evidence" value="ECO:0007669"/>
    <property type="project" value="InterPro"/>
</dbReference>
<dbReference type="InterPro" id="IPR044925">
    <property type="entry name" value="His-Me_finger_sf"/>
</dbReference>
<gene>
    <name evidence="13" type="ORF">FRACYDRAFT_161880</name>
</gene>
<evidence type="ECO:0000313" key="14">
    <source>
        <dbReference type="Proteomes" id="UP000095751"/>
    </source>
</evidence>
<evidence type="ECO:0000256" key="3">
    <source>
        <dbReference type="ARBA" id="ARBA00022722"/>
    </source>
</evidence>
<protein>
    <recommendedName>
        <fullName evidence="10">Endonuclease</fullName>
        <ecNumber evidence="10">3.1.30.-</ecNumber>
    </recommendedName>
</protein>
<dbReference type="GO" id="GO:0000014">
    <property type="term" value="F:single-stranded DNA endodeoxyribonuclease activity"/>
    <property type="evidence" value="ECO:0007669"/>
    <property type="project" value="TreeGrafter"/>
</dbReference>
<dbReference type="SMART" id="SM00477">
    <property type="entry name" value="NUC"/>
    <property type="match status" value="1"/>
</dbReference>
<dbReference type="AlphaFoldDB" id="A0A1E7FXE3"/>